<evidence type="ECO:0000259" key="3">
    <source>
        <dbReference type="PROSITE" id="PS51782"/>
    </source>
</evidence>
<reference evidence="4" key="1">
    <citation type="journal article" date="2020" name="mSystems">
        <title>Genome- and Community-Level Interaction Insights into Carbon Utilization and Element Cycling Functions of Hydrothermarchaeota in Hydrothermal Sediment.</title>
        <authorList>
            <person name="Zhou Z."/>
            <person name="Liu Y."/>
            <person name="Xu W."/>
            <person name="Pan J."/>
            <person name="Luo Z.H."/>
            <person name="Li M."/>
        </authorList>
    </citation>
    <scope>NUCLEOTIDE SEQUENCE [LARGE SCALE GENOMIC DNA]</scope>
    <source>
        <strain evidence="4">SpSt-289</strain>
    </source>
</reference>
<dbReference type="SMART" id="SM00257">
    <property type="entry name" value="LysM"/>
    <property type="match status" value="1"/>
</dbReference>
<dbReference type="InterPro" id="IPR036779">
    <property type="entry name" value="LysM_dom_sf"/>
</dbReference>
<organism evidence="4">
    <name type="scientific">Caldilinea aerophila</name>
    <dbReference type="NCBI Taxonomy" id="133453"/>
    <lineage>
        <taxon>Bacteria</taxon>
        <taxon>Bacillati</taxon>
        <taxon>Chloroflexota</taxon>
        <taxon>Caldilineae</taxon>
        <taxon>Caldilineales</taxon>
        <taxon>Caldilineaceae</taxon>
        <taxon>Caldilinea</taxon>
    </lineage>
</organism>
<evidence type="ECO:0000256" key="1">
    <source>
        <dbReference type="SAM" id="MobiDB-lite"/>
    </source>
</evidence>
<keyword evidence="2" id="KW-0472">Membrane</keyword>
<keyword evidence="2" id="KW-0812">Transmembrane</keyword>
<feature type="region of interest" description="Disordered" evidence="1">
    <location>
        <begin position="231"/>
        <end position="264"/>
    </location>
</feature>
<accession>A0A7C1FRP9</accession>
<dbReference type="Pfam" id="PF01476">
    <property type="entry name" value="LysM"/>
    <property type="match status" value="1"/>
</dbReference>
<comment type="caution">
    <text evidence="4">The sequence shown here is derived from an EMBL/GenBank/DDBJ whole genome shotgun (WGS) entry which is preliminary data.</text>
</comment>
<sequence length="411" mass="44564">MRALRTAALNQQCSIVEVFVAATQIVQRQKSVMLAVTCFQCGHTVEISPDAERCALCGADLRRLIDARSAARYFYARAAELAARGDVGGALHEVRRGLSYQPTSELHLLGAILCKRMGRLDEMRHHVAAIPVDDVLRGEAEWLLRSSQARRRVAAGARREGEVPGADEDLLPLRMDEVRPTSHPIRRHSVGRTMVFIAGLAAAGVVGWGLWHSSPDWPARFGFEPTPTLQAPTRVDSAQSAPAPEVAPPAATAEAPAPESSPTPFVSPNLADANLEPLAAASPEALLAAISFDLKTVLIEAQRPELAETVTGRLEGRRLVLEGTVSSVEEREALVSLLERLPTIEEVSAVNVRVRLPATYTVQEGDTLWDISMKLYGTPARVQALFEANRDILPSPDALRIGMVLKTPPME</sequence>
<dbReference type="CDD" id="cd00118">
    <property type="entry name" value="LysM"/>
    <property type="match status" value="1"/>
</dbReference>
<feature type="domain" description="LysM" evidence="3">
    <location>
        <begin position="358"/>
        <end position="407"/>
    </location>
</feature>
<protein>
    <submittedName>
        <fullName evidence="4">LysM peptidoglycan-binding domain-containing protein</fullName>
    </submittedName>
</protein>
<evidence type="ECO:0000256" key="2">
    <source>
        <dbReference type="SAM" id="Phobius"/>
    </source>
</evidence>
<dbReference type="InterPro" id="IPR018392">
    <property type="entry name" value="LysM"/>
</dbReference>
<dbReference type="SUPFAM" id="SSF54106">
    <property type="entry name" value="LysM domain"/>
    <property type="match status" value="1"/>
</dbReference>
<feature type="transmembrane region" description="Helical" evidence="2">
    <location>
        <begin position="193"/>
        <end position="211"/>
    </location>
</feature>
<feature type="compositionally biased region" description="Low complexity" evidence="1">
    <location>
        <begin position="240"/>
        <end position="264"/>
    </location>
</feature>
<gene>
    <name evidence="4" type="ORF">ENQ20_05205</name>
</gene>
<dbReference type="AlphaFoldDB" id="A0A7C1FRP9"/>
<keyword evidence="2" id="KW-1133">Transmembrane helix</keyword>
<dbReference type="PROSITE" id="PS51782">
    <property type="entry name" value="LYSM"/>
    <property type="match status" value="1"/>
</dbReference>
<dbReference type="Gene3D" id="3.10.350.10">
    <property type="entry name" value="LysM domain"/>
    <property type="match status" value="1"/>
</dbReference>
<dbReference type="EMBL" id="DSMG01000057">
    <property type="protein sequence ID" value="HDX30875.1"/>
    <property type="molecule type" value="Genomic_DNA"/>
</dbReference>
<evidence type="ECO:0000313" key="4">
    <source>
        <dbReference type="EMBL" id="HDX30875.1"/>
    </source>
</evidence>
<name>A0A7C1FRP9_9CHLR</name>
<proteinExistence type="predicted"/>